<evidence type="ECO:0000313" key="1">
    <source>
        <dbReference type="EMBL" id="KAK7105809.1"/>
    </source>
</evidence>
<comment type="caution">
    <text evidence="1">The sequence shown here is derived from an EMBL/GenBank/DDBJ whole genome shotgun (WGS) entry which is preliminary data.</text>
</comment>
<protein>
    <submittedName>
        <fullName evidence="1">Uncharacterized protein</fullName>
    </submittedName>
</protein>
<dbReference type="InterPro" id="IPR028015">
    <property type="entry name" value="CCDC84-like"/>
</dbReference>
<proteinExistence type="predicted"/>
<name>A0AAN9BIL9_9CAEN</name>
<dbReference type="Pfam" id="PF14968">
    <property type="entry name" value="CCDC84"/>
    <property type="match status" value="1"/>
</dbReference>
<sequence length="137" mass="15960">MSSSAGTSFYQFQYCDLCKLSHKQRKKKHVYSKRHQLTLKNTLLKLTEKVKIAKLSLGCPDIQSFGWEAGARVWCYFCQCEVPKHQARQDCTIANASFIHHLAHVDHAKKMHAFFWENWIPAGQKVDFFISREDAVR</sequence>
<organism evidence="1 2">
    <name type="scientific">Littorina saxatilis</name>
    <dbReference type="NCBI Taxonomy" id="31220"/>
    <lineage>
        <taxon>Eukaryota</taxon>
        <taxon>Metazoa</taxon>
        <taxon>Spiralia</taxon>
        <taxon>Lophotrochozoa</taxon>
        <taxon>Mollusca</taxon>
        <taxon>Gastropoda</taxon>
        <taxon>Caenogastropoda</taxon>
        <taxon>Littorinimorpha</taxon>
        <taxon>Littorinoidea</taxon>
        <taxon>Littorinidae</taxon>
        <taxon>Littorina</taxon>
    </lineage>
</organism>
<dbReference type="Proteomes" id="UP001374579">
    <property type="component" value="Unassembled WGS sequence"/>
</dbReference>
<accession>A0AAN9BIL9</accession>
<dbReference type="AlphaFoldDB" id="A0AAN9BIL9"/>
<dbReference type="PANTHER" id="PTHR31198:SF1">
    <property type="entry name" value="CENTROSOMAL AT-AC SPLICING FACTOR"/>
    <property type="match status" value="1"/>
</dbReference>
<keyword evidence="2" id="KW-1185">Reference proteome</keyword>
<dbReference type="PANTHER" id="PTHR31198">
    <property type="entry name" value="COILED-COIL DOMAIN-CONTAINING PROTEIN 84"/>
    <property type="match status" value="1"/>
</dbReference>
<gene>
    <name evidence="1" type="ORF">V1264_017141</name>
</gene>
<evidence type="ECO:0000313" key="2">
    <source>
        <dbReference type="Proteomes" id="UP001374579"/>
    </source>
</evidence>
<dbReference type="EMBL" id="JBAMIC010000007">
    <property type="protein sequence ID" value="KAK7105809.1"/>
    <property type="molecule type" value="Genomic_DNA"/>
</dbReference>
<reference evidence="1 2" key="1">
    <citation type="submission" date="2024-02" db="EMBL/GenBank/DDBJ databases">
        <title>Chromosome-scale genome assembly of the rough periwinkle Littorina saxatilis.</title>
        <authorList>
            <person name="De Jode A."/>
            <person name="Faria R."/>
            <person name="Formenti G."/>
            <person name="Sims Y."/>
            <person name="Smith T.P."/>
            <person name="Tracey A."/>
            <person name="Wood J.M.D."/>
            <person name="Zagrodzka Z.B."/>
            <person name="Johannesson K."/>
            <person name="Butlin R.K."/>
            <person name="Leder E.H."/>
        </authorList>
    </citation>
    <scope>NUCLEOTIDE SEQUENCE [LARGE SCALE GENOMIC DNA]</scope>
    <source>
        <strain evidence="1">Snail1</strain>
        <tissue evidence="1">Muscle</tissue>
    </source>
</reference>